<dbReference type="RefSeq" id="WP_243803137.1">
    <property type="nucleotide sequence ID" value="NZ_CP094671.1"/>
</dbReference>
<evidence type="ECO:0000259" key="3">
    <source>
        <dbReference type="SMART" id="SM00858"/>
    </source>
</evidence>
<reference evidence="4 5" key="1">
    <citation type="submission" date="2022-03" db="EMBL/GenBank/DDBJ databases">
        <title>Hymenobactersp. isolated from the air.</title>
        <authorList>
            <person name="Won M."/>
            <person name="Kwon S.-W."/>
        </authorList>
    </citation>
    <scope>NUCLEOTIDE SEQUENCE [LARGE SCALE GENOMIC DNA]</scope>
    <source>
        <strain evidence="4 5">KACC 21982</strain>
        <plasmid evidence="4 5">unnamed2</plasmid>
    </source>
</reference>
<dbReference type="Gene3D" id="2.30.130.110">
    <property type="match status" value="1"/>
</dbReference>
<dbReference type="PANTHER" id="PTHR30536">
    <property type="entry name" value="ALTRONATE/GALACTARATE DEHYDRATASE"/>
    <property type="match status" value="1"/>
</dbReference>
<dbReference type="Pfam" id="PF20629">
    <property type="entry name" value="GD_AH_C"/>
    <property type="match status" value="1"/>
</dbReference>
<evidence type="ECO:0000313" key="4">
    <source>
        <dbReference type="EMBL" id="UOG77379.1"/>
    </source>
</evidence>
<sequence length="558" mass="59927">MSSPPMTEIPPLHTYLQIHPDDNVLVALRDLPAGTTLLHQGQAITLPKPVQAKHKVTTEALAIGEPVRMYGVRVGKATKPIALGEVITTTNVLHEAEAYGLHSRQAWTWQPPDVSAWQTTTFQGYPRTDGSVGTRNYWLVVPLVFCENRNIRMLQDAFEQALGYGKTDRYRQQVQQLVDSYRAGHLDKVDLIADAELPIDRSLLFPNVDGIKFLTHEMGCGGTAADAQRLCDLLAGFITNANVGGVTVLSLGCQKSQLSMLQAAITARSPTFDRPVLYFNHQTYGTETELLTAAIKQTFQGLVQLNLQTRQPVPLAKLNIGLKCGGSDGFSGISANPAVGHLSDVLVTLGGTTLLAEFPELCGVEQELINRCTEERDAQRFVQLLESYAAQAAAVGAGFDMNPSPGNIKDGLITDAIKSAGAAKKGGYAPIAGVLDYTEKAVRPGLHLLCTPGNDVLATTGMAASGATLILFTTGLGTPTGNPITPTVKIATNTRLATRMPDLIDFDAGPIVAGGETIAENGERLLHWLVGLASGRYQTKAELLGQDDFIPWQRDVNL</sequence>
<comment type="similarity">
    <text evidence="1">Belongs to the UxaA family.</text>
</comment>
<keyword evidence="5" id="KW-1185">Reference proteome</keyword>
<dbReference type="InterPro" id="IPR007392">
    <property type="entry name" value="GD_AH_second"/>
</dbReference>
<dbReference type="PANTHER" id="PTHR30536:SF5">
    <property type="entry name" value="ALTRONATE DEHYDRATASE"/>
    <property type="match status" value="1"/>
</dbReference>
<feature type="domain" description="SAF" evidence="3">
    <location>
        <begin position="22"/>
        <end position="93"/>
    </location>
</feature>
<keyword evidence="2" id="KW-0456">Lyase</keyword>
<evidence type="ECO:0000256" key="1">
    <source>
        <dbReference type="ARBA" id="ARBA00010986"/>
    </source>
</evidence>
<dbReference type="EMBL" id="CP094671">
    <property type="protein sequence ID" value="UOG77379.1"/>
    <property type="molecule type" value="Genomic_DNA"/>
</dbReference>
<dbReference type="InterPro" id="IPR044144">
    <property type="entry name" value="SAF_UxaA/GarD"/>
</dbReference>
<gene>
    <name evidence="4" type="ORF">MTX78_23835</name>
</gene>
<proteinExistence type="inferred from homology"/>
<keyword evidence="4" id="KW-0614">Plasmid</keyword>
<name>A0ABY4D5S1_9BACT</name>
<geneLocation type="plasmid" evidence="4 5">
    <name>unnamed2</name>
</geneLocation>
<dbReference type="InterPro" id="IPR052172">
    <property type="entry name" value="UxaA_altronate/galactarate_dh"/>
</dbReference>
<dbReference type="Proteomes" id="UP000831113">
    <property type="component" value="Plasmid unnamed2"/>
</dbReference>
<dbReference type="Pfam" id="PF04295">
    <property type="entry name" value="GD_AH_second"/>
    <property type="match status" value="1"/>
</dbReference>
<dbReference type="InterPro" id="IPR013974">
    <property type="entry name" value="SAF"/>
</dbReference>
<organism evidence="4 5">
    <name type="scientific">Hymenobacter tibetensis</name>
    <dbReference type="NCBI Taxonomy" id="497967"/>
    <lineage>
        <taxon>Bacteria</taxon>
        <taxon>Pseudomonadati</taxon>
        <taxon>Bacteroidota</taxon>
        <taxon>Cytophagia</taxon>
        <taxon>Cytophagales</taxon>
        <taxon>Hymenobacteraceae</taxon>
        <taxon>Hymenobacter</taxon>
    </lineage>
</organism>
<dbReference type="Pfam" id="PF08666">
    <property type="entry name" value="SAF"/>
    <property type="match status" value="1"/>
</dbReference>
<evidence type="ECO:0000256" key="2">
    <source>
        <dbReference type="ARBA" id="ARBA00023239"/>
    </source>
</evidence>
<accession>A0ABY4D5S1</accession>
<protein>
    <submittedName>
        <fullName evidence="4">Altronate dehydratase family protein</fullName>
    </submittedName>
</protein>
<dbReference type="CDD" id="cd11613">
    <property type="entry name" value="SAF_AH_GD"/>
    <property type="match status" value="1"/>
</dbReference>
<dbReference type="InterPro" id="IPR048332">
    <property type="entry name" value="GD_AH_C"/>
</dbReference>
<dbReference type="SMART" id="SM00858">
    <property type="entry name" value="SAF"/>
    <property type="match status" value="1"/>
</dbReference>
<evidence type="ECO:0000313" key="5">
    <source>
        <dbReference type="Proteomes" id="UP000831113"/>
    </source>
</evidence>